<gene>
    <name evidence="1" type="ORF">LTR36_010882</name>
</gene>
<dbReference type="AlphaFoldDB" id="A0AAV9J3K5"/>
<reference evidence="1 2" key="1">
    <citation type="submission" date="2021-11" db="EMBL/GenBank/DDBJ databases">
        <title>Black yeast isolated from Biological Soil Crust.</title>
        <authorList>
            <person name="Kurbessoian T."/>
        </authorList>
    </citation>
    <scope>NUCLEOTIDE SEQUENCE [LARGE SCALE GENOMIC DNA]</scope>
    <source>
        <strain evidence="1 2">CCFEE 5522</strain>
    </source>
</reference>
<accession>A0AAV9J3K5</accession>
<sequence>MSASLPRPLRYVSRAVECYHRAGWQSDGEAWQAWCVRHYGWQLTEQSFYIMESNPLPLWDVPSAYTELGEDCIWRAMQALQESDDAPDVEDEESQLRSLVRQWRVCATAGGRAPGQEAYQERSH</sequence>
<dbReference type="Proteomes" id="UP001324427">
    <property type="component" value="Unassembled WGS sequence"/>
</dbReference>
<evidence type="ECO:0000313" key="2">
    <source>
        <dbReference type="Proteomes" id="UP001324427"/>
    </source>
</evidence>
<organism evidence="1 2">
    <name type="scientific">Oleoguttula mirabilis</name>
    <dbReference type="NCBI Taxonomy" id="1507867"/>
    <lineage>
        <taxon>Eukaryota</taxon>
        <taxon>Fungi</taxon>
        <taxon>Dikarya</taxon>
        <taxon>Ascomycota</taxon>
        <taxon>Pezizomycotina</taxon>
        <taxon>Dothideomycetes</taxon>
        <taxon>Dothideomycetidae</taxon>
        <taxon>Mycosphaerellales</taxon>
        <taxon>Teratosphaeriaceae</taxon>
        <taxon>Oleoguttula</taxon>
    </lineage>
</organism>
<dbReference type="EMBL" id="JAVFHQ010000092">
    <property type="protein sequence ID" value="KAK4539484.1"/>
    <property type="molecule type" value="Genomic_DNA"/>
</dbReference>
<comment type="caution">
    <text evidence="1">The sequence shown here is derived from an EMBL/GenBank/DDBJ whole genome shotgun (WGS) entry which is preliminary data.</text>
</comment>
<proteinExistence type="predicted"/>
<name>A0AAV9J3K5_9PEZI</name>
<evidence type="ECO:0000313" key="1">
    <source>
        <dbReference type="EMBL" id="KAK4539484.1"/>
    </source>
</evidence>
<protein>
    <submittedName>
        <fullName evidence="1">Uncharacterized protein</fullName>
    </submittedName>
</protein>
<keyword evidence="2" id="KW-1185">Reference proteome</keyword>